<proteinExistence type="inferred from homology"/>
<feature type="transmembrane region" description="Helical" evidence="7">
    <location>
        <begin position="553"/>
        <end position="576"/>
    </location>
</feature>
<comment type="similarity">
    <text evidence="2">Belongs to the major facilitator superfamily. Proton-dependent oligopeptide transporter (POT/PTR) (TC 2.A.17) family.</text>
</comment>
<feature type="transmembrane region" description="Helical" evidence="7">
    <location>
        <begin position="222"/>
        <end position="241"/>
    </location>
</feature>
<reference evidence="8 9" key="1">
    <citation type="journal article" date="2022" name="Cell">
        <title>Repeat-based holocentromeres influence genome architecture and karyotype evolution.</title>
        <authorList>
            <person name="Hofstatter P.G."/>
            <person name="Thangavel G."/>
            <person name="Lux T."/>
            <person name="Neumann P."/>
            <person name="Vondrak T."/>
            <person name="Novak P."/>
            <person name="Zhang M."/>
            <person name="Costa L."/>
            <person name="Castellani M."/>
            <person name="Scott A."/>
            <person name="Toegelov H."/>
            <person name="Fuchs J."/>
            <person name="Mata-Sucre Y."/>
            <person name="Dias Y."/>
            <person name="Vanzela A.L.L."/>
            <person name="Huettel B."/>
            <person name="Almeida C.C.S."/>
            <person name="Simkova H."/>
            <person name="Souza G."/>
            <person name="Pedrosa-Harand A."/>
            <person name="Macas J."/>
            <person name="Mayer K.F.X."/>
            <person name="Houben A."/>
            <person name="Marques A."/>
        </authorList>
    </citation>
    <scope>NUCLEOTIDE SEQUENCE [LARGE SCALE GENOMIC DNA]</scope>
    <source>
        <strain evidence="8">RhyTen1mFocal</strain>
    </source>
</reference>
<keyword evidence="3 7" id="KW-0812">Transmembrane</keyword>
<feature type="transmembrane region" description="Helical" evidence="7">
    <location>
        <begin position="351"/>
        <end position="369"/>
    </location>
</feature>
<dbReference type="Pfam" id="PF00854">
    <property type="entry name" value="PTR2"/>
    <property type="match status" value="1"/>
</dbReference>
<evidence type="ECO:0000256" key="1">
    <source>
        <dbReference type="ARBA" id="ARBA00004141"/>
    </source>
</evidence>
<evidence type="ECO:0000256" key="4">
    <source>
        <dbReference type="ARBA" id="ARBA00022989"/>
    </source>
</evidence>
<feature type="compositionally biased region" description="Basic and acidic residues" evidence="6">
    <location>
        <begin position="1"/>
        <end position="22"/>
    </location>
</feature>
<evidence type="ECO:0000313" key="8">
    <source>
        <dbReference type="EMBL" id="KAJ3687087.1"/>
    </source>
</evidence>
<evidence type="ECO:0000256" key="6">
    <source>
        <dbReference type="SAM" id="MobiDB-lite"/>
    </source>
</evidence>
<evidence type="ECO:0000313" key="9">
    <source>
        <dbReference type="Proteomes" id="UP001210211"/>
    </source>
</evidence>
<comment type="subcellular location">
    <subcellularLocation>
        <location evidence="1">Membrane</location>
        <topology evidence="1">Multi-pass membrane protein</topology>
    </subcellularLocation>
</comment>
<feature type="transmembrane region" description="Helical" evidence="7">
    <location>
        <begin position="109"/>
        <end position="131"/>
    </location>
</feature>
<evidence type="ECO:0000256" key="2">
    <source>
        <dbReference type="ARBA" id="ARBA00005982"/>
    </source>
</evidence>
<sequence length="583" mass="64351">MGEEVKVKEEETEKMEKLEKMENGGAPPSPTVKYYGWRAMPYIIGNETFEKLGTLGTSSNLLVYLTSVFHIKSVDAATLINAFGGTTSFAPIIGAFLSDAYLGRYATLAYSSIASLVGMFILTLTAAVSGLHPRDCKVGDTCQKATPGQMGVLFASFAFLVVGAGGIRPCSMPFGADQFNPNTEDGKRGINSFFNWYYFTFTGAMMISATVIIYIQSTLSWSIGLAIPAILMFVACVFYFMGSKIYVKVLPEGSPFTSIVQVFVAATKKKGLKQPKDPNQDLFDPPHVSSLVTKLHHTDQFRFLDKAAIVTSSDEIKPNGFPVDPWKLCSIQQVEEVKCLLRIIPIWTTGIIYYLAVVQQSTYVILAALQSDRHLGPHFQIPAASFTVFSMLAQTLWIPFYDRLLVPRLRKLTGKEEPISLLQRMGIGILLSTVAMVVSAVVEVKRRSIANHGSTIGTMLGGGAISSMSSLWMVPQLMILGVSEAFNLISQIEFYYKEFPEHMRSVAGALAFLNLAFGNYLSGFLVTIIHKTTGAEGRKNWLSQDLNKGRLDMFYLVIAGIGVFNLIYFIVCARWYRFKGARQ</sequence>
<dbReference type="Gene3D" id="1.20.1250.20">
    <property type="entry name" value="MFS general substrate transporter like domains"/>
    <property type="match status" value="1"/>
</dbReference>
<dbReference type="InterPro" id="IPR000109">
    <property type="entry name" value="POT_fam"/>
</dbReference>
<keyword evidence="5 7" id="KW-0472">Membrane</keyword>
<evidence type="ECO:0008006" key="10">
    <source>
        <dbReference type="Google" id="ProtNLM"/>
    </source>
</evidence>
<dbReference type="GO" id="GO:0022857">
    <property type="term" value="F:transmembrane transporter activity"/>
    <property type="evidence" value="ECO:0007669"/>
    <property type="project" value="InterPro"/>
</dbReference>
<evidence type="ECO:0000256" key="7">
    <source>
        <dbReference type="SAM" id="Phobius"/>
    </source>
</evidence>
<gene>
    <name evidence="8" type="ORF">LUZ61_016251</name>
</gene>
<name>A0AAD5Z545_9POAL</name>
<accession>A0AAD5Z545</accession>
<feature type="transmembrane region" description="Helical" evidence="7">
    <location>
        <begin position="421"/>
        <end position="442"/>
    </location>
</feature>
<feature type="transmembrane region" description="Helical" evidence="7">
    <location>
        <begin position="76"/>
        <end position="97"/>
    </location>
</feature>
<feature type="transmembrane region" description="Helical" evidence="7">
    <location>
        <begin position="152"/>
        <end position="176"/>
    </location>
</feature>
<dbReference type="PANTHER" id="PTHR11654">
    <property type="entry name" value="OLIGOPEPTIDE TRANSPORTER-RELATED"/>
    <property type="match status" value="1"/>
</dbReference>
<keyword evidence="9" id="KW-1185">Reference proteome</keyword>
<evidence type="ECO:0000256" key="3">
    <source>
        <dbReference type="ARBA" id="ARBA00022692"/>
    </source>
</evidence>
<dbReference type="InterPro" id="IPR036259">
    <property type="entry name" value="MFS_trans_sf"/>
</dbReference>
<organism evidence="8 9">
    <name type="scientific">Rhynchospora tenuis</name>
    <dbReference type="NCBI Taxonomy" id="198213"/>
    <lineage>
        <taxon>Eukaryota</taxon>
        <taxon>Viridiplantae</taxon>
        <taxon>Streptophyta</taxon>
        <taxon>Embryophyta</taxon>
        <taxon>Tracheophyta</taxon>
        <taxon>Spermatophyta</taxon>
        <taxon>Magnoliopsida</taxon>
        <taxon>Liliopsida</taxon>
        <taxon>Poales</taxon>
        <taxon>Cyperaceae</taxon>
        <taxon>Cyperoideae</taxon>
        <taxon>Rhynchosporeae</taxon>
        <taxon>Rhynchospora</taxon>
    </lineage>
</organism>
<dbReference type="EMBL" id="JAMRDG010000002">
    <property type="protein sequence ID" value="KAJ3687087.1"/>
    <property type="molecule type" value="Genomic_DNA"/>
</dbReference>
<dbReference type="SUPFAM" id="SSF103473">
    <property type="entry name" value="MFS general substrate transporter"/>
    <property type="match status" value="1"/>
</dbReference>
<dbReference type="AlphaFoldDB" id="A0AAD5Z545"/>
<feature type="transmembrane region" description="Helical" evidence="7">
    <location>
        <begin position="196"/>
        <end position="215"/>
    </location>
</feature>
<dbReference type="CDD" id="cd17416">
    <property type="entry name" value="MFS_NPF1_2"/>
    <property type="match status" value="1"/>
</dbReference>
<dbReference type="GO" id="GO:0016020">
    <property type="term" value="C:membrane"/>
    <property type="evidence" value="ECO:0007669"/>
    <property type="project" value="UniProtKB-SubCell"/>
</dbReference>
<feature type="region of interest" description="Disordered" evidence="6">
    <location>
        <begin position="1"/>
        <end position="25"/>
    </location>
</feature>
<dbReference type="Proteomes" id="UP001210211">
    <property type="component" value="Unassembled WGS sequence"/>
</dbReference>
<feature type="transmembrane region" description="Helical" evidence="7">
    <location>
        <begin position="508"/>
        <end position="533"/>
    </location>
</feature>
<protein>
    <recommendedName>
        <fullName evidence="10">Peptide transporter</fullName>
    </recommendedName>
</protein>
<feature type="transmembrane region" description="Helical" evidence="7">
    <location>
        <begin position="381"/>
        <end position="401"/>
    </location>
</feature>
<comment type="caution">
    <text evidence="8">The sequence shown here is derived from an EMBL/GenBank/DDBJ whole genome shotgun (WGS) entry which is preliminary data.</text>
</comment>
<keyword evidence="4 7" id="KW-1133">Transmembrane helix</keyword>
<evidence type="ECO:0000256" key="5">
    <source>
        <dbReference type="ARBA" id="ARBA00023136"/>
    </source>
</evidence>